<dbReference type="SUPFAM" id="SSF53098">
    <property type="entry name" value="Ribonuclease H-like"/>
    <property type="match status" value="1"/>
</dbReference>
<dbReference type="GO" id="GO:0003676">
    <property type="term" value="F:nucleic acid binding"/>
    <property type="evidence" value="ECO:0007669"/>
    <property type="project" value="InterPro"/>
</dbReference>
<dbReference type="PANTHER" id="PTHR35004:SF7">
    <property type="entry name" value="INTEGRASE PROTEIN"/>
    <property type="match status" value="1"/>
</dbReference>
<dbReference type="InterPro" id="IPR001584">
    <property type="entry name" value="Integrase_cat-core"/>
</dbReference>
<dbReference type="PROSITE" id="PS50994">
    <property type="entry name" value="INTEGRASE"/>
    <property type="match status" value="1"/>
</dbReference>
<dbReference type="Proteomes" id="UP000051576">
    <property type="component" value="Unassembled WGS sequence"/>
</dbReference>
<dbReference type="InterPro" id="IPR012337">
    <property type="entry name" value="RNaseH-like_sf"/>
</dbReference>
<evidence type="ECO:0000313" key="2">
    <source>
        <dbReference type="EMBL" id="KRM83300.1"/>
    </source>
</evidence>
<dbReference type="RefSeq" id="WP_235806416.1">
    <property type="nucleotide sequence ID" value="NZ_AYYX01000120.1"/>
</dbReference>
<reference evidence="2 3" key="1">
    <citation type="journal article" date="2015" name="Genome Announc.">
        <title>Expanding the biotechnology potential of lactobacilli through comparative genomics of 213 strains and associated genera.</title>
        <authorList>
            <person name="Sun Z."/>
            <person name="Harris H.M."/>
            <person name="McCann A."/>
            <person name="Guo C."/>
            <person name="Argimon S."/>
            <person name="Zhang W."/>
            <person name="Yang X."/>
            <person name="Jeffery I.B."/>
            <person name="Cooney J.C."/>
            <person name="Kagawa T.F."/>
            <person name="Liu W."/>
            <person name="Song Y."/>
            <person name="Salvetti E."/>
            <person name="Wrobel A."/>
            <person name="Rasinkangas P."/>
            <person name="Parkhill J."/>
            <person name="Rea M.C."/>
            <person name="O'Sullivan O."/>
            <person name="Ritari J."/>
            <person name="Douillard F.P."/>
            <person name="Paul Ross R."/>
            <person name="Yang R."/>
            <person name="Briner A.E."/>
            <person name="Felis G.E."/>
            <person name="de Vos W.M."/>
            <person name="Barrangou R."/>
            <person name="Klaenhammer T.R."/>
            <person name="Caufield P.W."/>
            <person name="Cui Y."/>
            <person name="Zhang H."/>
            <person name="O'Toole P.W."/>
        </authorList>
    </citation>
    <scope>NUCLEOTIDE SEQUENCE [LARGE SCALE GENOMIC DNA]</scope>
    <source>
        <strain evidence="2 3">DSM 20605</strain>
    </source>
</reference>
<dbReference type="NCBIfam" id="NF033546">
    <property type="entry name" value="transpos_IS21"/>
    <property type="match status" value="1"/>
</dbReference>
<dbReference type="STRING" id="1133569.FD21_GL000295"/>
<name>A0A0R2BZJ3_9LACO</name>
<dbReference type="AlphaFoldDB" id="A0A0R2BZJ3"/>
<dbReference type="GO" id="GO:0015074">
    <property type="term" value="P:DNA integration"/>
    <property type="evidence" value="ECO:0007669"/>
    <property type="project" value="InterPro"/>
</dbReference>
<dbReference type="eggNOG" id="COG4584">
    <property type="taxonomic scope" value="Bacteria"/>
</dbReference>
<comment type="caution">
    <text evidence="2">The sequence shown here is derived from an EMBL/GenBank/DDBJ whole genome shotgun (WGS) entry which is preliminary data.</text>
</comment>
<sequence length="287" mass="33584">MTDINTIRNLRNNHDKSINRIRKELNINWRTAKRYADTDFFPKETHKKKSGMMYVEKWGSIVGHWLSEDSRLPRKKRRTNLALFQELQKLQFPGSYRTLCAFIQEWKATHYNEFKEDQGFERLEHPPTEAQLDFGTMEVVYQGAFKDIKILVLTFPFSNTGFAVALPAENQECLLEGMKILFKQAGGVPKKIRIDNMSTAVVQRKSKFKPAVLTDGFQQFANHYGFETQICNPRSGNEKGSVENKVGYIRYNFFVTSPIMKDFDTLNHDLEIQLIQDRKRMHYVELV</sequence>
<proteinExistence type="predicted"/>
<accession>A0A0R2BZJ3</accession>
<keyword evidence="3" id="KW-1185">Reference proteome</keyword>
<feature type="domain" description="Integrase catalytic" evidence="1">
    <location>
        <begin position="122"/>
        <end position="287"/>
    </location>
</feature>
<dbReference type="InterPro" id="IPR036397">
    <property type="entry name" value="RNaseH_sf"/>
</dbReference>
<protein>
    <submittedName>
        <fullName evidence="2">Transposase</fullName>
    </submittedName>
</protein>
<dbReference type="Gene3D" id="3.30.420.10">
    <property type="entry name" value="Ribonuclease H-like superfamily/Ribonuclease H"/>
    <property type="match status" value="1"/>
</dbReference>
<gene>
    <name evidence="2" type="ORF">FD21_GL000295</name>
</gene>
<dbReference type="PANTHER" id="PTHR35004">
    <property type="entry name" value="TRANSPOSASE RV3428C-RELATED"/>
    <property type="match status" value="1"/>
</dbReference>
<organism evidence="2 3">
    <name type="scientific">Liquorilactobacillus vini DSM 20605</name>
    <dbReference type="NCBI Taxonomy" id="1133569"/>
    <lineage>
        <taxon>Bacteria</taxon>
        <taxon>Bacillati</taxon>
        <taxon>Bacillota</taxon>
        <taxon>Bacilli</taxon>
        <taxon>Lactobacillales</taxon>
        <taxon>Lactobacillaceae</taxon>
        <taxon>Liquorilactobacillus</taxon>
    </lineage>
</organism>
<evidence type="ECO:0000259" key="1">
    <source>
        <dbReference type="PROSITE" id="PS50994"/>
    </source>
</evidence>
<dbReference type="EMBL" id="AYYX01000120">
    <property type="protein sequence ID" value="KRM83300.1"/>
    <property type="molecule type" value="Genomic_DNA"/>
</dbReference>
<dbReference type="PATRIC" id="fig|1133569.4.peg.313"/>
<evidence type="ECO:0000313" key="3">
    <source>
        <dbReference type="Proteomes" id="UP000051576"/>
    </source>
</evidence>